<evidence type="ECO:0000256" key="8">
    <source>
        <dbReference type="RuleBase" id="RU000442"/>
    </source>
</evidence>
<dbReference type="GO" id="GO:0003677">
    <property type="term" value="F:DNA binding"/>
    <property type="evidence" value="ECO:0007669"/>
    <property type="project" value="UniProtKB-KW"/>
</dbReference>
<dbReference type="GO" id="GO:0006260">
    <property type="term" value="P:DNA replication"/>
    <property type="evidence" value="ECO:0007669"/>
    <property type="project" value="UniProtKB-KW"/>
</dbReference>
<evidence type="ECO:0000256" key="1">
    <source>
        <dbReference type="ARBA" id="ARBA00005755"/>
    </source>
</evidence>
<dbReference type="InterPro" id="IPR006172">
    <property type="entry name" value="DNA-dir_DNA_pol_B"/>
</dbReference>
<dbReference type="InterPro" id="IPR023211">
    <property type="entry name" value="DNA_pol_palm_dom_sf"/>
</dbReference>
<evidence type="ECO:0000313" key="11">
    <source>
        <dbReference type="EMBL" id="AGJ98051.1"/>
    </source>
</evidence>
<keyword evidence="4 8" id="KW-0235">DNA replication</keyword>
<comment type="similarity">
    <text evidence="1 8">Belongs to the DNA polymerase type-B family.</text>
</comment>
<evidence type="ECO:0000256" key="9">
    <source>
        <dbReference type="SAM" id="MobiDB-lite"/>
    </source>
</evidence>
<keyword evidence="3 8" id="KW-0548">Nucleotidyltransferase</keyword>
<dbReference type="PANTHER" id="PTHR33568:SF3">
    <property type="entry name" value="DNA-DIRECTED DNA POLYMERASE"/>
    <property type="match status" value="1"/>
</dbReference>
<dbReference type="SUPFAM" id="SSF53098">
    <property type="entry name" value="Ribonuclease H-like"/>
    <property type="match status" value="2"/>
</dbReference>
<keyword evidence="5 8" id="KW-0239">DNA-directed DNA polymerase</keyword>
<keyword evidence="6 8" id="KW-0238">DNA-binding</keyword>
<comment type="catalytic activity">
    <reaction evidence="7 8">
        <text>DNA(n) + a 2'-deoxyribonucleoside 5'-triphosphate = DNA(n+1) + diphosphate</text>
        <dbReference type="Rhea" id="RHEA:22508"/>
        <dbReference type="Rhea" id="RHEA-COMP:17339"/>
        <dbReference type="Rhea" id="RHEA-COMP:17340"/>
        <dbReference type="ChEBI" id="CHEBI:33019"/>
        <dbReference type="ChEBI" id="CHEBI:61560"/>
        <dbReference type="ChEBI" id="CHEBI:173112"/>
        <dbReference type="EC" id="2.7.7.7"/>
    </reaction>
</comment>
<evidence type="ECO:0000256" key="2">
    <source>
        <dbReference type="ARBA" id="ARBA00022679"/>
    </source>
</evidence>
<dbReference type="InterPro" id="IPR036397">
    <property type="entry name" value="RNaseH_sf"/>
</dbReference>
<feature type="region of interest" description="Disordered" evidence="9">
    <location>
        <begin position="39"/>
        <end position="63"/>
    </location>
</feature>
<accession>S4UK67</accession>
<dbReference type="GO" id="GO:0000166">
    <property type="term" value="F:nucleotide binding"/>
    <property type="evidence" value="ECO:0007669"/>
    <property type="project" value="InterPro"/>
</dbReference>
<evidence type="ECO:0000259" key="10">
    <source>
        <dbReference type="Pfam" id="PF03175"/>
    </source>
</evidence>
<gene>
    <name evidence="11" type="primary">dpo</name>
</gene>
<dbReference type="EMBL" id="KC164354">
    <property type="protein sequence ID" value="AGJ98051.1"/>
    <property type="molecule type" value="Genomic_DNA"/>
</dbReference>
<dbReference type="VEuPathDB" id="FungiDB:RhiirA1_386207"/>
<geneLocation type="mitochondrion" evidence="11"/>
<sequence>MISRLSQNQANIQEAIASTNNQVSSLSSTLEAFIKAQTPVAPTSSGGNSNHSNGGGTSSAPASPLLSIEEVNALACREEYQEEIFSPISGSGRKSTEQLAQENLGHSPFMTKEQLAEMEQQWAQEDASSKNPPIPIGDDLLGFHQEIVALAPTKKPIDSKDKILAADLEALILPDGTNKVYMASWYNGETQNTFDITQYGFNTKTMLEMFWQDLINKNQGKTVYFHNFGGYDAILSMPALLNLPFLFSPIMKDGEIIAITVSKGKKELLTIKDSIRILPGALSKLAKDWGDFEEDKSSAKLSIFVLVAFIWVLTVEANSEIELLVESWLWAKLSIVEVNCVLFWTRVVRADSRVLTFWIRGVISVLINSLIWAILATPWASPGACTAGVGVENSTCFPPRLVITTLAIPWRIGVQFTLEKGETGAGEDLIASTICRVDSTWLVWREAKPWLSWELRMASFSAVALGEVRDLGAEGRASLKPGSRAKGSFQLTVGALDLSMTLIREETTFSDWRSSAFHSASILLNIHYTFKGDVWNYLSNPLPPTLNYYGIPMVSIYSSDFVETVIQNIKTIINSSKHESPYFNFIIEVLLSSGQVRTVGQGFIVERTTNFEELTHQITSLIEAFETQSGTPEERQPEAVVSSLIKVFDRSHAPAVNWENPLALPQSKYTPDRQVKTSPKRTRKNTEEKLAILSSQINTMSTQISTGLESVVQAIKSTPTQAPSTTPSILSGVNWTPLLQGLANVVVTSIGGTTQFPTAPINAAQTPAEAPVVSQDLTQIKELIKTEIAPLVNKVNNFESMLTQLATQTNNQISALTESQAQLTSNLNTLAQLMEAQIKVPSHKTPQGAQGGGTSSAPATPTISPWTALHEENLAITNNNEEKTTEHFGITGAGKFNLNNRIEELGFNPFVLPEEYDSEEETPELDNISNYDPFKQDQKNPLGAMSNFSEIETLVPSKKEFHSSESIVTADLEAIIKQPEGTNVVYMAAWYNGETYRIFDISQWGYNTTTMLEQFWIDLLKNNKGRVCYFHNFGGYDAILSMPSLLNIPNLAFYPIMKDGEIISIKVAQKGKVVLTIKDSIKILPGALSKLAKDWGVETQKDHFPHYFWNGSIKDTLNYEGFLPPYSKFEPKRTSLIDYEEMVKLFKNKTWSFIRVSEFYILGDVKATYQVLVKYFETLITKFPIDPLKVYSAPSAAFRIWRTLQLPLLHQEGLKVYDLSHNIDSLLRESYCGGIVDVYRPHLIGKGYYYDVNSLYPTAMCKSMPVGMPQLVEFLTKEEFLKGEFYGFLEATVRAPANEYIGLLPIKLQGRLICPGGTFSGLFFSEELKFALANGYQLLEIKLAYSFKRGANTFLQLITQLNSMKIEAQRNSQPTIRNLAKLLMNSMYGRFGMHPTLTTHGIYTSKQINKITPAWIVQNAINFGELSLVTLLLNKSWILENQGVEGLIKHLTNLGNNTNVAIAAAVTAHSRMIINQYKLDALKLGLNLFYSDTDSLILDGPLPENYIHSATLGKLKLEHIFKEGIFVMPKVYYLEKEDGSIVSKVKGFPGKLTKRTYFIKKCTHGITCHTLKYVSITIVHGVLLKQALSPLLLCLKQV</sequence>
<dbReference type="VEuPathDB" id="FungiDB:RhiirFUN_016195"/>
<evidence type="ECO:0000256" key="7">
    <source>
        <dbReference type="ARBA" id="ARBA00049244"/>
    </source>
</evidence>
<dbReference type="PROSITE" id="PS00116">
    <property type="entry name" value="DNA_POLYMERASE_B"/>
    <property type="match status" value="1"/>
</dbReference>
<feature type="domain" description="DNA-directed DNA polymerase family B mitochondria/virus" evidence="10">
    <location>
        <begin position="1023"/>
        <end position="1429"/>
    </location>
</feature>
<keyword evidence="2 8" id="KW-0808">Transferase</keyword>
<dbReference type="EC" id="2.7.7.7" evidence="8"/>
<dbReference type="PANTHER" id="PTHR33568">
    <property type="entry name" value="DNA POLYMERASE"/>
    <property type="match status" value="1"/>
</dbReference>
<evidence type="ECO:0000256" key="3">
    <source>
        <dbReference type="ARBA" id="ARBA00022695"/>
    </source>
</evidence>
<dbReference type="SMART" id="SM00486">
    <property type="entry name" value="POLBc"/>
    <property type="match status" value="1"/>
</dbReference>
<keyword evidence="11" id="KW-0496">Mitochondrion</keyword>
<dbReference type="Gene3D" id="3.30.420.10">
    <property type="entry name" value="Ribonuclease H-like superfamily/Ribonuclease H"/>
    <property type="match status" value="2"/>
</dbReference>
<feature type="compositionally biased region" description="Low complexity" evidence="9">
    <location>
        <begin position="43"/>
        <end position="52"/>
    </location>
</feature>
<evidence type="ECO:0000256" key="4">
    <source>
        <dbReference type="ARBA" id="ARBA00022705"/>
    </source>
</evidence>
<dbReference type="InterPro" id="IPR012337">
    <property type="entry name" value="RNaseH-like_sf"/>
</dbReference>
<reference evidence="11" key="1">
    <citation type="journal article" date="2013" name="Genome Biol. Evol.">
        <title>Mitochondrial genome rearrangements in Glomus species triggered by homologous recombination between distinct mtDNA haplotypes.</title>
        <authorList>
            <person name="Beaudet D."/>
            <person name="Terrat Y."/>
            <person name="Halary S."/>
            <person name="de la Providencia I.E."/>
            <person name="Hijri M."/>
        </authorList>
    </citation>
    <scope>NUCLEOTIDE SEQUENCE</scope>
</reference>
<dbReference type="PRINTS" id="PR00106">
    <property type="entry name" value="DNAPOLB"/>
</dbReference>
<name>S4UK67_9GLOM</name>
<organism evidence="11">
    <name type="scientific">Rhizophagus irregularis</name>
    <dbReference type="NCBI Taxonomy" id="588596"/>
    <lineage>
        <taxon>Eukaryota</taxon>
        <taxon>Fungi</taxon>
        <taxon>Fungi incertae sedis</taxon>
        <taxon>Mucoromycota</taxon>
        <taxon>Glomeromycotina</taxon>
        <taxon>Glomeromycetes</taxon>
        <taxon>Glomerales</taxon>
        <taxon>Glomeraceae</taxon>
        <taxon>Rhizophagus</taxon>
    </lineage>
</organism>
<evidence type="ECO:0000256" key="6">
    <source>
        <dbReference type="ARBA" id="ARBA00023125"/>
    </source>
</evidence>
<feature type="domain" description="DNA-directed DNA polymerase family B mitochondria/virus" evidence="10">
    <location>
        <begin position="217"/>
        <end position="288"/>
    </location>
</feature>
<dbReference type="GO" id="GO:0003887">
    <property type="term" value="F:DNA-directed DNA polymerase activity"/>
    <property type="evidence" value="ECO:0007669"/>
    <property type="project" value="UniProtKB-KW"/>
</dbReference>
<dbReference type="VEuPathDB" id="FungiDB:RhiirA1_386211"/>
<dbReference type="VEuPathDB" id="FungiDB:FUN_011845"/>
<dbReference type="VEuPathDB" id="FungiDB:RhiirFUN_023599"/>
<protein>
    <recommendedName>
        <fullName evidence="8">DNA polymerase</fullName>
        <ecNumber evidence="8">2.7.7.7</ecNumber>
    </recommendedName>
</protein>
<proteinExistence type="inferred from homology"/>
<dbReference type="InterPro" id="IPR043502">
    <property type="entry name" value="DNA/RNA_pol_sf"/>
</dbReference>
<dbReference type="Gene3D" id="3.90.1600.10">
    <property type="entry name" value="Palm domain of DNA polymerase"/>
    <property type="match status" value="2"/>
</dbReference>
<dbReference type="Pfam" id="PF03175">
    <property type="entry name" value="DNA_pol_B_2"/>
    <property type="match status" value="2"/>
</dbReference>
<dbReference type="InterPro" id="IPR004868">
    <property type="entry name" value="DNA-dir_DNA_pol_B_mt/vir"/>
</dbReference>
<evidence type="ECO:0000256" key="5">
    <source>
        <dbReference type="ARBA" id="ARBA00022932"/>
    </source>
</evidence>
<dbReference type="InterPro" id="IPR017964">
    <property type="entry name" value="DNA-dir_DNA_pol_B_CS"/>
</dbReference>
<dbReference type="SUPFAM" id="SSF56672">
    <property type="entry name" value="DNA/RNA polymerases"/>
    <property type="match status" value="1"/>
</dbReference>